<dbReference type="RefSeq" id="WP_068172665.1">
    <property type="nucleotide sequence ID" value="NZ_AOGK01000003.1"/>
</dbReference>
<dbReference type="GO" id="GO:0030420">
    <property type="term" value="P:establishment of competence for transformation"/>
    <property type="evidence" value="ECO:0007669"/>
    <property type="project" value="UniProtKB-KW"/>
</dbReference>
<evidence type="ECO:0000313" key="11">
    <source>
        <dbReference type="Proteomes" id="UP001152876"/>
    </source>
</evidence>
<comment type="caution">
    <text evidence="10">The sequence shown here is derived from an EMBL/GenBank/DDBJ whole genome shotgun (WGS) entry which is preliminary data.</text>
</comment>
<keyword evidence="2" id="KW-0178">Competence</keyword>
<sequence length="519" mass="53655">MKTHVLHALSASIWAAGLLTVSAWSQTVATKGVTTSKVAAAPMSADVGTDLAAIGPSINLTVGKSTLLRMPSAVSRISLGNPSVADVTLISATELYLLGKTYGSTNLIVWRKGGGPTAIDVNVNIDHQRMEAKLRELLPNEKGIQVRPAADSVILTGVVSSAVKAKAAEEIAAAFVRDVNKSLVLPVMAGDKPAEPGTKLAVSSGGGGGAAAANTAGAKVVNLLSIAEAQQVMLEVVVAEVSKTLMDKMGANLLFSRTNGSWTYGIGSAFGGDGRGLLSAIKSNGNGIEIDAEKSNGLVKILAEPNLVAISGQEASFLAGGKIFIPVARSNEVTGGTTITLEEKEFGVGVKFTPTVLEGGRIHLKVSPEVSELSQTGTPFTTVNGQTAILPSFTTRRAQTSVQLMDGQSLAIAGLIKNNVRQAMDALPGLGEVPVLGALFRSNEFQGDRSELMFVITPRLVKPIDPGYILPTDGYKPPSRSEFYLGNQLEGTGRVDVPTDRPVAAPPAPAAGSGGMEVK</sequence>
<dbReference type="InterPro" id="IPR001775">
    <property type="entry name" value="GspD/PilQ"/>
</dbReference>
<dbReference type="PROSITE" id="PS00875">
    <property type="entry name" value="T2SP_D"/>
    <property type="match status" value="1"/>
</dbReference>
<evidence type="ECO:0000256" key="3">
    <source>
        <dbReference type="ARBA" id="ARBA00024678"/>
    </source>
</evidence>
<evidence type="ECO:0000256" key="4">
    <source>
        <dbReference type="ARBA" id="ARBA00025897"/>
    </source>
</evidence>
<evidence type="ECO:0000313" key="10">
    <source>
        <dbReference type="EMBL" id="MDG5974630.1"/>
    </source>
</evidence>
<comment type="function">
    <text evidence="3">Required for type IV pilus biogenesis and competence. Could function as a pore for exit of the pilus but also as a channel for entry of heme and antimicrobial agents and uptake of transforming DNA.</text>
</comment>
<dbReference type="AlphaFoldDB" id="A0A9X4S7W3"/>
<evidence type="ECO:0000259" key="9">
    <source>
        <dbReference type="Pfam" id="PF13629"/>
    </source>
</evidence>
<dbReference type="EMBL" id="AOGK01000003">
    <property type="protein sequence ID" value="MDG5974630.1"/>
    <property type="molecule type" value="Genomic_DNA"/>
</dbReference>
<comment type="similarity">
    <text evidence="5">Belongs to the bacterial secretin family.</text>
</comment>
<name>A0A9X4S7W3_9BURK</name>
<evidence type="ECO:0000256" key="7">
    <source>
        <dbReference type="SAM" id="SignalP"/>
    </source>
</evidence>
<feature type="chain" id="PRO_5040751524" description="Type IV pilus biogenesis and competence protein PilQ" evidence="7">
    <location>
        <begin position="24"/>
        <end position="519"/>
    </location>
</feature>
<dbReference type="Proteomes" id="UP001152876">
    <property type="component" value="Unassembled WGS sequence"/>
</dbReference>
<evidence type="ECO:0000256" key="5">
    <source>
        <dbReference type="RuleBase" id="RU004003"/>
    </source>
</evidence>
<dbReference type="OrthoDB" id="9775455at2"/>
<dbReference type="InterPro" id="IPR004846">
    <property type="entry name" value="T2SS/T3SS_dom"/>
</dbReference>
<evidence type="ECO:0000256" key="1">
    <source>
        <dbReference type="ARBA" id="ARBA00014124"/>
    </source>
</evidence>
<dbReference type="PRINTS" id="PR00811">
    <property type="entry name" value="BCTERIALGSPD"/>
</dbReference>
<dbReference type="GO" id="GO:0015627">
    <property type="term" value="C:type II protein secretion system complex"/>
    <property type="evidence" value="ECO:0007669"/>
    <property type="project" value="TreeGrafter"/>
</dbReference>
<feature type="region of interest" description="Disordered" evidence="6">
    <location>
        <begin position="494"/>
        <end position="519"/>
    </location>
</feature>
<accession>A0A9X4S7W3</accession>
<evidence type="ECO:0000259" key="8">
    <source>
        <dbReference type="Pfam" id="PF00263"/>
    </source>
</evidence>
<dbReference type="InterPro" id="IPR004845">
    <property type="entry name" value="T2SS_GspD_CS"/>
</dbReference>
<dbReference type="PANTHER" id="PTHR30332">
    <property type="entry name" value="PROBABLE GENERAL SECRETION PATHWAY PROTEIN D"/>
    <property type="match status" value="1"/>
</dbReference>
<dbReference type="PANTHER" id="PTHR30332:SF17">
    <property type="entry name" value="TYPE IV PILIATION SYSTEM PROTEIN DR_0774-RELATED"/>
    <property type="match status" value="1"/>
</dbReference>
<proteinExistence type="inferred from homology"/>
<reference evidence="10" key="1">
    <citation type="submission" date="2013-01" db="EMBL/GenBank/DDBJ databases">
        <title>Genome draft of Hydrogenophaga taeniospiralis 2K1.</title>
        <authorList>
            <person name="Gomila M."/>
            <person name="Lalucat J."/>
        </authorList>
    </citation>
    <scope>NUCLEOTIDE SEQUENCE</scope>
    <source>
        <strain evidence="10">CCUG 15921</strain>
    </source>
</reference>
<protein>
    <recommendedName>
        <fullName evidence="1">Type IV pilus biogenesis and competence protein PilQ</fullName>
    </recommendedName>
</protein>
<feature type="domain" description="Pilus formation protein N-terminal" evidence="9">
    <location>
        <begin position="57"/>
        <end position="124"/>
    </location>
</feature>
<keyword evidence="7" id="KW-0732">Signal</keyword>
<dbReference type="Pfam" id="PF13629">
    <property type="entry name" value="T2SS-T3SS_pil_N"/>
    <property type="match status" value="1"/>
</dbReference>
<dbReference type="InterPro" id="IPR032789">
    <property type="entry name" value="T2SS-T3SS_pil_N"/>
</dbReference>
<evidence type="ECO:0000256" key="6">
    <source>
        <dbReference type="SAM" id="MobiDB-lite"/>
    </source>
</evidence>
<organism evidence="10 11">
    <name type="scientific">Hydrogenophaga taeniospiralis CCUG 15921</name>
    <dbReference type="NCBI Taxonomy" id="1281780"/>
    <lineage>
        <taxon>Bacteria</taxon>
        <taxon>Pseudomonadati</taxon>
        <taxon>Pseudomonadota</taxon>
        <taxon>Betaproteobacteria</taxon>
        <taxon>Burkholderiales</taxon>
        <taxon>Comamonadaceae</taxon>
        <taxon>Hydrogenophaga</taxon>
    </lineage>
</organism>
<gene>
    <name evidence="10" type="ORF">H010_05157</name>
</gene>
<dbReference type="Pfam" id="PF00263">
    <property type="entry name" value="Secretin"/>
    <property type="match status" value="1"/>
</dbReference>
<keyword evidence="11" id="KW-1185">Reference proteome</keyword>
<comment type="subunit">
    <text evidence="4">Homododecamer. Tetramer of trimer.</text>
</comment>
<evidence type="ECO:0000256" key="2">
    <source>
        <dbReference type="ARBA" id="ARBA00023287"/>
    </source>
</evidence>
<feature type="domain" description="Type II/III secretion system secretin-like" evidence="8">
    <location>
        <begin position="294"/>
        <end position="462"/>
    </location>
</feature>
<feature type="signal peptide" evidence="7">
    <location>
        <begin position="1"/>
        <end position="23"/>
    </location>
</feature>
<dbReference type="InterPro" id="IPR050810">
    <property type="entry name" value="Bact_Secretion_Sys_Channel"/>
</dbReference>
<dbReference type="GO" id="GO:0009306">
    <property type="term" value="P:protein secretion"/>
    <property type="evidence" value="ECO:0007669"/>
    <property type="project" value="InterPro"/>
</dbReference>